<dbReference type="Gene3D" id="3.40.50.10420">
    <property type="entry name" value="NagB/RpiA/CoA transferase-like"/>
    <property type="match status" value="1"/>
</dbReference>
<dbReference type="EMBL" id="FQXS01000023">
    <property type="protein sequence ID" value="SHI03172.1"/>
    <property type="molecule type" value="Genomic_DNA"/>
</dbReference>
<gene>
    <name evidence="2" type="ORF">SAMN02745124_03340</name>
</gene>
<keyword evidence="3" id="KW-1185">Reference proteome</keyword>
<dbReference type="AlphaFoldDB" id="A0A1M5XTX8"/>
<name>A0A1M5XTX8_9BACT</name>
<proteinExistence type="predicted"/>
<dbReference type="InterPro" id="IPR037171">
    <property type="entry name" value="NagB/RpiA_transferase-like"/>
</dbReference>
<dbReference type="Pfam" id="PF02589">
    <property type="entry name" value="LUD_dom"/>
    <property type="match status" value="1"/>
</dbReference>
<evidence type="ECO:0000313" key="2">
    <source>
        <dbReference type="EMBL" id="SHI03172.1"/>
    </source>
</evidence>
<dbReference type="SUPFAM" id="SSF100950">
    <property type="entry name" value="NagB/RpiA/CoA transferase-like"/>
    <property type="match status" value="1"/>
</dbReference>
<dbReference type="Proteomes" id="UP000184139">
    <property type="component" value="Unassembled WGS sequence"/>
</dbReference>
<dbReference type="InterPro" id="IPR024185">
    <property type="entry name" value="FTHF_cligase-like_sf"/>
</dbReference>
<dbReference type="STRING" id="1121409.SAMN02745124_03340"/>
<reference evidence="2 3" key="1">
    <citation type="submission" date="2016-11" db="EMBL/GenBank/DDBJ databases">
        <authorList>
            <person name="Jaros S."/>
            <person name="Januszkiewicz K."/>
            <person name="Wedrychowicz H."/>
        </authorList>
    </citation>
    <scope>NUCLEOTIDE SEQUENCE [LARGE SCALE GENOMIC DNA]</scope>
    <source>
        <strain evidence="2 3">DSM 9705</strain>
    </source>
</reference>
<feature type="domain" description="LUD" evidence="1">
    <location>
        <begin position="14"/>
        <end position="212"/>
    </location>
</feature>
<dbReference type="PANTHER" id="PTHR43682:SF1">
    <property type="entry name" value="LACTATE UTILIZATION PROTEIN C"/>
    <property type="match status" value="1"/>
</dbReference>
<protein>
    <submittedName>
        <fullName evidence="2">L-lactate dehydrogenase complex protein LldG</fullName>
    </submittedName>
</protein>
<dbReference type="RefSeq" id="WP_073377762.1">
    <property type="nucleotide sequence ID" value="NZ_FQXS01000023.1"/>
</dbReference>
<dbReference type="OrthoDB" id="9794187at2"/>
<evidence type="ECO:0000259" key="1">
    <source>
        <dbReference type="Pfam" id="PF02589"/>
    </source>
</evidence>
<dbReference type="PANTHER" id="PTHR43682">
    <property type="entry name" value="LACTATE UTILIZATION PROTEIN C"/>
    <property type="match status" value="1"/>
</dbReference>
<organism evidence="2 3">
    <name type="scientific">Desulfofustis glycolicus DSM 9705</name>
    <dbReference type="NCBI Taxonomy" id="1121409"/>
    <lineage>
        <taxon>Bacteria</taxon>
        <taxon>Pseudomonadati</taxon>
        <taxon>Thermodesulfobacteriota</taxon>
        <taxon>Desulfobulbia</taxon>
        <taxon>Desulfobulbales</taxon>
        <taxon>Desulfocapsaceae</taxon>
        <taxon>Desulfofustis</taxon>
    </lineage>
</organism>
<dbReference type="InterPro" id="IPR003741">
    <property type="entry name" value="LUD_dom"/>
</dbReference>
<evidence type="ECO:0000313" key="3">
    <source>
        <dbReference type="Proteomes" id="UP000184139"/>
    </source>
</evidence>
<sequence>MSSSQVPQQQQSVLERFVDKARLAAAQVSNVADIEAAIEYTLDLCGSRGACRIKVSGCDEPLSDSAEGLCLAKEEKIIAAPTLPAETYDLLSSRSRESGFSCIDSGLRSQLAGVDIGFTFADLGIAETGTIVLNCPNEELRLATMICEYHVCVVPTSRIVADAFVAEEQLLRYMGHGPNYTAFITGPSRTADIERVLAIGVHGPLELHLLLLED</sequence>
<accession>A0A1M5XTX8</accession>